<reference evidence="2" key="1">
    <citation type="journal article" date="2023" name="G3 (Bethesda)">
        <title>Genome assembly and association tests identify interacting loci associated with vigor, precocity, and sex in interspecific pistachio rootstocks.</title>
        <authorList>
            <person name="Palmer W."/>
            <person name="Jacygrad E."/>
            <person name="Sagayaradj S."/>
            <person name="Cavanaugh K."/>
            <person name="Han R."/>
            <person name="Bertier L."/>
            <person name="Beede B."/>
            <person name="Kafkas S."/>
            <person name="Golino D."/>
            <person name="Preece J."/>
            <person name="Michelmore R."/>
        </authorList>
    </citation>
    <scope>NUCLEOTIDE SEQUENCE [LARGE SCALE GENOMIC DNA]</scope>
</reference>
<gene>
    <name evidence="1" type="ORF">Patl1_10100</name>
</gene>
<accession>A0ACC1A3Y3</accession>
<proteinExistence type="predicted"/>
<evidence type="ECO:0000313" key="1">
    <source>
        <dbReference type="EMBL" id="KAJ0081752.1"/>
    </source>
</evidence>
<comment type="caution">
    <text evidence="1">The sequence shown here is derived from an EMBL/GenBank/DDBJ whole genome shotgun (WGS) entry which is preliminary data.</text>
</comment>
<organism evidence="1 2">
    <name type="scientific">Pistacia atlantica</name>
    <dbReference type="NCBI Taxonomy" id="434234"/>
    <lineage>
        <taxon>Eukaryota</taxon>
        <taxon>Viridiplantae</taxon>
        <taxon>Streptophyta</taxon>
        <taxon>Embryophyta</taxon>
        <taxon>Tracheophyta</taxon>
        <taxon>Spermatophyta</taxon>
        <taxon>Magnoliopsida</taxon>
        <taxon>eudicotyledons</taxon>
        <taxon>Gunneridae</taxon>
        <taxon>Pentapetalae</taxon>
        <taxon>rosids</taxon>
        <taxon>malvids</taxon>
        <taxon>Sapindales</taxon>
        <taxon>Anacardiaceae</taxon>
        <taxon>Pistacia</taxon>
    </lineage>
</organism>
<sequence length="91" mass="10292">MISAIAPPAITIAGRHESRTSERSHPLTKAIMYPPTKVVCRRTRCLVLISFFKYKPRILAACLSPVTIQHDTSGIHKTQNLNKFITRYKLS</sequence>
<evidence type="ECO:0000313" key="2">
    <source>
        <dbReference type="Proteomes" id="UP001164250"/>
    </source>
</evidence>
<protein>
    <submittedName>
        <fullName evidence="1">Uncharacterized protein</fullName>
    </submittedName>
</protein>
<name>A0ACC1A3Y3_9ROSI</name>
<keyword evidence="2" id="KW-1185">Reference proteome</keyword>
<dbReference type="EMBL" id="CM047908">
    <property type="protein sequence ID" value="KAJ0081752.1"/>
    <property type="molecule type" value="Genomic_DNA"/>
</dbReference>
<dbReference type="Proteomes" id="UP001164250">
    <property type="component" value="Chromosome 12"/>
</dbReference>